<name>A0A7W7AFJ1_9SPHN</name>
<dbReference type="Pfam" id="PF04542">
    <property type="entry name" value="Sigma70_r2"/>
    <property type="match status" value="1"/>
</dbReference>
<keyword evidence="2" id="KW-0805">Transcription regulation</keyword>
<gene>
    <name evidence="6" type="ORF">GGQ96_000132</name>
</gene>
<evidence type="ECO:0000313" key="6">
    <source>
        <dbReference type="EMBL" id="MBB4616026.1"/>
    </source>
</evidence>
<dbReference type="InterPro" id="IPR014284">
    <property type="entry name" value="RNA_pol_sigma-70_dom"/>
</dbReference>
<dbReference type="EMBL" id="JACHNY010000001">
    <property type="protein sequence ID" value="MBB4616026.1"/>
    <property type="molecule type" value="Genomic_DNA"/>
</dbReference>
<dbReference type="GO" id="GO:0016987">
    <property type="term" value="F:sigma factor activity"/>
    <property type="evidence" value="ECO:0007669"/>
    <property type="project" value="UniProtKB-KW"/>
</dbReference>
<dbReference type="AlphaFoldDB" id="A0A7W7AFJ1"/>
<dbReference type="Proteomes" id="UP000574769">
    <property type="component" value="Unassembled WGS sequence"/>
</dbReference>
<keyword evidence="3" id="KW-0731">Sigma factor</keyword>
<dbReference type="SUPFAM" id="SSF88946">
    <property type="entry name" value="Sigma2 domain of RNA polymerase sigma factors"/>
    <property type="match status" value="1"/>
</dbReference>
<evidence type="ECO:0000256" key="1">
    <source>
        <dbReference type="ARBA" id="ARBA00010641"/>
    </source>
</evidence>
<evidence type="ECO:0000313" key="7">
    <source>
        <dbReference type="Proteomes" id="UP000574769"/>
    </source>
</evidence>
<dbReference type="NCBIfam" id="TIGR02937">
    <property type="entry name" value="sigma70-ECF"/>
    <property type="match status" value="1"/>
</dbReference>
<dbReference type="InterPro" id="IPR039425">
    <property type="entry name" value="RNA_pol_sigma-70-like"/>
</dbReference>
<evidence type="ECO:0000256" key="2">
    <source>
        <dbReference type="ARBA" id="ARBA00023015"/>
    </source>
</evidence>
<accession>A0A7W7AFJ1</accession>
<sequence>MLGINTHFDDHPGAGCVHRAEHQAAGRPVRHTRHVEEAPFFTGGPPIMRRHRPSRITRHDMPPSGLELVYLENRDRLVRFLRARGAGDVAEDLVHDLWLTVSTRSEGPIANPVAYLHRAADRLMIDRYRSRSQAEKREQAWEKDREGENFMMPTPEREVGARQEAERVVAVLNALGDRKAGIFRRVRIDGVAQRTVAEEFGVSLSTVEADLREAARALITLKDAFQ</sequence>
<dbReference type="InterPro" id="IPR013324">
    <property type="entry name" value="RNA_pol_sigma_r3/r4-like"/>
</dbReference>
<feature type="domain" description="RNA polymerase sigma-70 region 2" evidence="5">
    <location>
        <begin position="70"/>
        <end position="132"/>
    </location>
</feature>
<comment type="caution">
    <text evidence="6">The sequence shown here is derived from an EMBL/GenBank/DDBJ whole genome shotgun (WGS) entry which is preliminary data.</text>
</comment>
<evidence type="ECO:0000256" key="3">
    <source>
        <dbReference type="ARBA" id="ARBA00023082"/>
    </source>
</evidence>
<dbReference type="GO" id="GO:0006352">
    <property type="term" value="P:DNA-templated transcription initiation"/>
    <property type="evidence" value="ECO:0007669"/>
    <property type="project" value="InterPro"/>
</dbReference>
<protein>
    <submittedName>
        <fullName evidence="6">RNA polymerase sigma-70 factor (ECF subfamily)</fullName>
    </submittedName>
</protein>
<dbReference type="RefSeq" id="WP_343058883.1">
    <property type="nucleotide sequence ID" value="NZ_JACHNY010000001.1"/>
</dbReference>
<dbReference type="InterPro" id="IPR007627">
    <property type="entry name" value="RNA_pol_sigma70_r2"/>
</dbReference>
<evidence type="ECO:0000256" key="4">
    <source>
        <dbReference type="ARBA" id="ARBA00023163"/>
    </source>
</evidence>
<reference evidence="6 7" key="1">
    <citation type="submission" date="2020-08" db="EMBL/GenBank/DDBJ databases">
        <title>Genomic Encyclopedia of Type Strains, Phase IV (KMG-IV): sequencing the most valuable type-strain genomes for metagenomic binning, comparative biology and taxonomic classification.</title>
        <authorList>
            <person name="Goeker M."/>
        </authorList>
    </citation>
    <scope>NUCLEOTIDE SEQUENCE [LARGE SCALE GENOMIC DNA]</scope>
    <source>
        <strain evidence="6 7">DSM 15867</strain>
    </source>
</reference>
<keyword evidence="4" id="KW-0804">Transcription</keyword>
<dbReference type="Gene3D" id="1.10.1740.10">
    <property type="match status" value="1"/>
</dbReference>
<dbReference type="SUPFAM" id="SSF88659">
    <property type="entry name" value="Sigma3 and sigma4 domains of RNA polymerase sigma factors"/>
    <property type="match status" value="1"/>
</dbReference>
<dbReference type="PANTHER" id="PTHR43133:SF63">
    <property type="entry name" value="RNA POLYMERASE SIGMA FACTOR FECI-RELATED"/>
    <property type="match status" value="1"/>
</dbReference>
<dbReference type="InterPro" id="IPR013325">
    <property type="entry name" value="RNA_pol_sigma_r2"/>
</dbReference>
<dbReference type="InterPro" id="IPR036388">
    <property type="entry name" value="WH-like_DNA-bd_sf"/>
</dbReference>
<organism evidence="6 7">
    <name type="scientific">Sphingomonas abaci</name>
    <dbReference type="NCBI Taxonomy" id="237611"/>
    <lineage>
        <taxon>Bacteria</taxon>
        <taxon>Pseudomonadati</taxon>
        <taxon>Pseudomonadota</taxon>
        <taxon>Alphaproteobacteria</taxon>
        <taxon>Sphingomonadales</taxon>
        <taxon>Sphingomonadaceae</taxon>
        <taxon>Sphingomonas</taxon>
    </lineage>
</organism>
<keyword evidence="7" id="KW-1185">Reference proteome</keyword>
<dbReference type="PANTHER" id="PTHR43133">
    <property type="entry name" value="RNA POLYMERASE ECF-TYPE SIGMA FACTO"/>
    <property type="match status" value="1"/>
</dbReference>
<proteinExistence type="inferred from homology"/>
<dbReference type="Gene3D" id="1.10.10.10">
    <property type="entry name" value="Winged helix-like DNA-binding domain superfamily/Winged helix DNA-binding domain"/>
    <property type="match status" value="1"/>
</dbReference>
<evidence type="ECO:0000259" key="5">
    <source>
        <dbReference type="Pfam" id="PF04542"/>
    </source>
</evidence>
<comment type="similarity">
    <text evidence="1">Belongs to the sigma-70 factor family. ECF subfamily.</text>
</comment>